<comment type="caution">
    <text evidence="1">The sequence shown here is derived from an EMBL/GenBank/DDBJ whole genome shotgun (WGS) entry which is preliminary data.</text>
</comment>
<sequence length="122" mass="13653">MKINVVNSPRPHNANNPMARVLRLEWNVVDMGDIKAGDVFITLDQNNEVRGEGSHDGMWIATEEATGDSGVATVACEQLNSKFVTHIPDLDVEVVYHLPQFLPYNVYAWPESSKECVELENN</sequence>
<evidence type="ECO:0000313" key="2">
    <source>
        <dbReference type="Proteomes" id="UP000034588"/>
    </source>
</evidence>
<gene>
    <name evidence="1" type="ORF">UY48_C0009G0021</name>
</gene>
<reference evidence="1 2" key="1">
    <citation type="journal article" date="2015" name="Nature">
        <title>rRNA introns, odd ribosomes, and small enigmatic genomes across a large radiation of phyla.</title>
        <authorList>
            <person name="Brown C.T."/>
            <person name="Hug L.A."/>
            <person name="Thomas B.C."/>
            <person name="Sharon I."/>
            <person name="Castelle C.J."/>
            <person name="Singh A."/>
            <person name="Wilkins M.J."/>
            <person name="Williams K.H."/>
            <person name="Banfield J.F."/>
        </authorList>
    </citation>
    <scope>NUCLEOTIDE SEQUENCE [LARGE SCALE GENOMIC DNA]</scope>
</reference>
<name>A0A0G1W245_9BACT</name>
<accession>A0A0G1W245</accession>
<dbReference type="EMBL" id="LCQD01000009">
    <property type="protein sequence ID" value="KKW12788.1"/>
    <property type="molecule type" value="Genomic_DNA"/>
</dbReference>
<protein>
    <submittedName>
        <fullName evidence="1">Uncharacterized protein</fullName>
    </submittedName>
</protein>
<dbReference type="Proteomes" id="UP000034588">
    <property type="component" value="Unassembled WGS sequence"/>
</dbReference>
<proteinExistence type="predicted"/>
<organism evidence="1 2">
    <name type="scientific">Candidatus Gottesmanbacteria bacterium GW2011_GWB1_49_7</name>
    <dbReference type="NCBI Taxonomy" id="1618448"/>
    <lineage>
        <taxon>Bacteria</taxon>
        <taxon>Candidatus Gottesmaniibacteriota</taxon>
    </lineage>
</organism>
<evidence type="ECO:0000313" key="1">
    <source>
        <dbReference type="EMBL" id="KKW12788.1"/>
    </source>
</evidence>
<dbReference type="AlphaFoldDB" id="A0A0G1W245"/>